<evidence type="ECO:0000313" key="1">
    <source>
        <dbReference type="EMBL" id="KAJ2883107.1"/>
    </source>
</evidence>
<gene>
    <name evidence="1" type="primary">NGL2_1</name>
    <name evidence="1" type="ORF">IWW38_005586</name>
</gene>
<name>A0ACC1LUR9_9FUNG</name>
<proteinExistence type="predicted"/>
<keyword evidence="1" id="KW-0269">Exonuclease</keyword>
<accession>A0ACC1LUR9</accession>
<protein>
    <submittedName>
        <fullName evidence="1">RNA exonuclease ngl2</fullName>
    </submittedName>
</protein>
<sequence>MLIQAENAPLHSCYSTYANLDVAYRTEQWPGEPIYTNYAKWKGTLDYIFYKPSQGMHVRDVMSLPAEARMKPGLPNESFASDHVSLLARFGVV</sequence>
<keyword evidence="2" id="KW-1185">Reference proteome</keyword>
<reference evidence="1" key="1">
    <citation type="submission" date="2022-07" db="EMBL/GenBank/DDBJ databases">
        <title>Phylogenomic reconstructions and comparative analyses of Kickxellomycotina fungi.</title>
        <authorList>
            <person name="Reynolds N.K."/>
            <person name="Stajich J.E."/>
            <person name="Barry K."/>
            <person name="Grigoriev I.V."/>
            <person name="Crous P."/>
            <person name="Smith M.E."/>
        </authorList>
    </citation>
    <scope>NUCLEOTIDE SEQUENCE</scope>
    <source>
        <strain evidence="1">CBS 190363</strain>
    </source>
</reference>
<dbReference type="EMBL" id="JANBVB010002692">
    <property type="protein sequence ID" value="KAJ2883107.1"/>
    <property type="molecule type" value="Genomic_DNA"/>
</dbReference>
<evidence type="ECO:0000313" key="2">
    <source>
        <dbReference type="Proteomes" id="UP001139981"/>
    </source>
</evidence>
<keyword evidence="1" id="KW-0378">Hydrolase</keyword>
<dbReference type="Proteomes" id="UP001139981">
    <property type="component" value="Unassembled WGS sequence"/>
</dbReference>
<comment type="caution">
    <text evidence="1">The sequence shown here is derived from an EMBL/GenBank/DDBJ whole genome shotgun (WGS) entry which is preliminary data.</text>
</comment>
<organism evidence="1 2">
    <name type="scientific">Coemansia aciculifera</name>
    <dbReference type="NCBI Taxonomy" id="417176"/>
    <lineage>
        <taxon>Eukaryota</taxon>
        <taxon>Fungi</taxon>
        <taxon>Fungi incertae sedis</taxon>
        <taxon>Zoopagomycota</taxon>
        <taxon>Kickxellomycotina</taxon>
        <taxon>Kickxellomycetes</taxon>
        <taxon>Kickxellales</taxon>
        <taxon>Kickxellaceae</taxon>
        <taxon>Coemansia</taxon>
    </lineage>
</organism>
<keyword evidence="1" id="KW-0540">Nuclease</keyword>